<evidence type="ECO:0000313" key="2">
    <source>
        <dbReference type="EMBL" id="CAG2053063.1"/>
    </source>
</evidence>
<comment type="caution">
    <text evidence="2">The sequence shown here is derived from an EMBL/GenBank/DDBJ whole genome shotgun (WGS) entry which is preliminary data.</text>
</comment>
<sequence length="200" mass="21900">MLQVQVWAREMFQPLASPVIFPLFRLAALEEKRKLSIFCHSHETSIGGLMVSNALDWTASYGELECSLDMWITQNVSKTWSTLKIQMTTTRLDVFSMCRRVRWYTQNVPLPSTEMGNKQAGQGQSEGEEEASSSSSSSAPRAPVAPYLDQNGEEGEEEVELPPPMKPISEPILVTSAGASGGSDESQGKRGLQNVSSTVA</sequence>
<reference evidence="2" key="1">
    <citation type="submission" date="2021-03" db="EMBL/GenBank/DDBJ databases">
        <authorList>
            <person name="Tran Van P."/>
        </authorList>
    </citation>
    <scope>NUCLEOTIDE SEQUENCE</scope>
</reference>
<feature type="compositionally biased region" description="Acidic residues" evidence="1">
    <location>
        <begin position="151"/>
        <end position="160"/>
    </location>
</feature>
<evidence type="ECO:0000313" key="3">
    <source>
        <dbReference type="Proteomes" id="UP001153148"/>
    </source>
</evidence>
<protein>
    <submittedName>
        <fullName evidence="2">Uncharacterized protein</fullName>
    </submittedName>
</protein>
<feature type="region of interest" description="Disordered" evidence="1">
    <location>
        <begin position="109"/>
        <end position="200"/>
    </location>
</feature>
<accession>A0ABN7NB34</accession>
<name>A0ABN7NB34_TIMPD</name>
<proteinExistence type="predicted"/>
<organism evidence="2 3">
    <name type="scientific">Timema podura</name>
    <name type="common">Walking stick</name>
    <dbReference type="NCBI Taxonomy" id="61482"/>
    <lineage>
        <taxon>Eukaryota</taxon>
        <taxon>Metazoa</taxon>
        <taxon>Ecdysozoa</taxon>
        <taxon>Arthropoda</taxon>
        <taxon>Hexapoda</taxon>
        <taxon>Insecta</taxon>
        <taxon>Pterygota</taxon>
        <taxon>Neoptera</taxon>
        <taxon>Polyneoptera</taxon>
        <taxon>Phasmatodea</taxon>
        <taxon>Timematodea</taxon>
        <taxon>Timematoidea</taxon>
        <taxon>Timematidae</taxon>
        <taxon>Timema</taxon>
    </lineage>
</organism>
<dbReference type="Proteomes" id="UP001153148">
    <property type="component" value="Unassembled WGS sequence"/>
</dbReference>
<gene>
    <name evidence="2" type="ORF">TPAB3V08_LOCUS150</name>
</gene>
<dbReference type="EMBL" id="CAJPIN010000118">
    <property type="protein sequence ID" value="CAG2053063.1"/>
    <property type="molecule type" value="Genomic_DNA"/>
</dbReference>
<evidence type="ECO:0000256" key="1">
    <source>
        <dbReference type="SAM" id="MobiDB-lite"/>
    </source>
</evidence>
<keyword evidence="3" id="KW-1185">Reference proteome</keyword>